<accession>U5BTF2</accession>
<evidence type="ECO:0000313" key="3">
    <source>
        <dbReference type="Proteomes" id="UP000016843"/>
    </source>
</evidence>
<proteinExistence type="predicted"/>
<sequence length="206" mass="24300">MPMASLFIFIPKSQKAMKFLFPILAALMLLVSACSTENKYEADKHLTEVEKSQLLLTTIRYMGHLPKKGTQENKFDADFDEHYSTLAKEYTVEAYHQKDDYEYVLTTRIAPSLKEKKIAIGVKMQRNANGELTYYEEVFRTWKFEVPEMKEKGFMLFDKMVKGEDLSPYYPQNSGKEEFIEFPDQKVTFDIKERRWIMKGMDLFEM</sequence>
<reference evidence="2 3" key="1">
    <citation type="journal article" date="2013" name="Genome Announc.">
        <title>Draft Genome Sequence of the Psychrophilic and Alkaliphilic Rhodonellum psychrophilum Strain GCM71T.</title>
        <authorList>
            <person name="Hauptmann A.L."/>
            <person name="Glaring M.A."/>
            <person name="Hallin P.F."/>
            <person name="Prieme A."/>
            <person name="Stougaard P."/>
        </authorList>
    </citation>
    <scope>NUCLEOTIDE SEQUENCE [LARGE SCALE GENOMIC DNA]</scope>
    <source>
        <strain evidence="2 3">GCM71</strain>
    </source>
</reference>
<evidence type="ECO:0000256" key="1">
    <source>
        <dbReference type="SAM" id="SignalP"/>
    </source>
</evidence>
<dbReference type="eggNOG" id="ENOG5032RJC">
    <property type="taxonomic scope" value="Bacteria"/>
</dbReference>
<dbReference type="EMBL" id="AWXR01000076">
    <property type="protein sequence ID" value="ERM80819.1"/>
    <property type="molecule type" value="Genomic_DNA"/>
</dbReference>
<name>U5BTF2_9BACT</name>
<keyword evidence="3" id="KW-1185">Reference proteome</keyword>
<keyword evidence="1" id="KW-0732">Signal</keyword>
<feature type="chain" id="PRO_5004657965" evidence="1">
    <location>
        <begin position="34"/>
        <end position="206"/>
    </location>
</feature>
<dbReference type="Proteomes" id="UP000016843">
    <property type="component" value="Unassembled WGS sequence"/>
</dbReference>
<gene>
    <name evidence="2" type="ORF">P872_11335</name>
</gene>
<organism evidence="2 3">
    <name type="scientific">Rhodonellum psychrophilum GCM71 = DSM 17998</name>
    <dbReference type="NCBI Taxonomy" id="1123057"/>
    <lineage>
        <taxon>Bacteria</taxon>
        <taxon>Pseudomonadati</taxon>
        <taxon>Bacteroidota</taxon>
        <taxon>Cytophagia</taxon>
        <taxon>Cytophagales</taxon>
        <taxon>Cytophagaceae</taxon>
        <taxon>Rhodonellum</taxon>
    </lineage>
</organism>
<comment type="caution">
    <text evidence="2">The sequence shown here is derived from an EMBL/GenBank/DDBJ whole genome shotgun (WGS) entry which is preliminary data.</text>
</comment>
<dbReference type="AlphaFoldDB" id="U5BTF2"/>
<feature type="signal peptide" evidence="1">
    <location>
        <begin position="1"/>
        <end position="33"/>
    </location>
</feature>
<evidence type="ECO:0000313" key="2">
    <source>
        <dbReference type="EMBL" id="ERM80819.1"/>
    </source>
</evidence>
<protein>
    <submittedName>
        <fullName evidence="2">Uncharacterized protein</fullName>
    </submittedName>
</protein>